<accession>A0ABW7DSJ7</accession>
<evidence type="ECO:0000313" key="2">
    <source>
        <dbReference type="Proteomes" id="UP001605989"/>
    </source>
</evidence>
<dbReference type="RefSeq" id="WP_257536653.1">
    <property type="nucleotide sequence ID" value="NZ_CP011940.1"/>
</dbReference>
<comment type="caution">
    <text evidence="1">The sequence shown here is derived from an EMBL/GenBank/DDBJ whole genome shotgun (WGS) entry which is preliminary data.</text>
</comment>
<organism evidence="1 2">
    <name type="scientific">Megasphaera hexanoica</name>
    <dbReference type="NCBI Taxonomy" id="1675036"/>
    <lineage>
        <taxon>Bacteria</taxon>
        <taxon>Bacillati</taxon>
        <taxon>Bacillota</taxon>
        <taxon>Negativicutes</taxon>
        <taxon>Veillonellales</taxon>
        <taxon>Veillonellaceae</taxon>
        <taxon>Megasphaera</taxon>
    </lineage>
</organism>
<sequence length="88" mass="9796">MLIKKNRQIYAVNPKTASLGMNDQIKCSSMGDPQRHKGCLCNRAVDEKRTVCVVYDGPVGKAYVYWMPVAGAEEYILHFSVGAFSIPE</sequence>
<protein>
    <submittedName>
        <fullName evidence="1">Uncharacterized protein</fullName>
    </submittedName>
</protein>
<gene>
    <name evidence="1" type="ORF">ACGTZG_12565</name>
</gene>
<name>A0ABW7DSJ7_9FIRM</name>
<keyword evidence="2" id="KW-1185">Reference proteome</keyword>
<evidence type="ECO:0000313" key="1">
    <source>
        <dbReference type="EMBL" id="MFG6274017.1"/>
    </source>
</evidence>
<reference evidence="1 2" key="1">
    <citation type="submission" date="2024-10" db="EMBL/GenBank/DDBJ databases">
        <authorList>
            <person name="Sang B.-I."/>
            <person name="Prabhaharan D."/>
        </authorList>
    </citation>
    <scope>NUCLEOTIDE SEQUENCE [LARGE SCALE GENOMIC DNA]</scope>
    <source>
        <strain evidence="1 2">MH</strain>
    </source>
</reference>
<dbReference type="EMBL" id="JBIEKR010000012">
    <property type="protein sequence ID" value="MFG6274017.1"/>
    <property type="molecule type" value="Genomic_DNA"/>
</dbReference>
<proteinExistence type="predicted"/>
<dbReference type="Proteomes" id="UP001605989">
    <property type="component" value="Unassembled WGS sequence"/>
</dbReference>